<gene>
    <name evidence="2" type="ORF">EJB05_20940</name>
</gene>
<keyword evidence="3" id="KW-1185">Reference proteome</keyword>
<sequence>MWTASMEYLKSAGNSHEYELLPHNMTLYPVIYDKHIWYHCNIVGQRTDASQPSPPTVFFVELKLGYSYDVMGCTPIDHNIYRDCKSCPPSCSIMRPMKEKFICGSKEGQQLFHYSIPGKPLSFGPSYNGASTVPVTAIPKTSEGAKSD</sequence>
<evidence type="ECO:0000313" key="2">
    <source>
        <dbReference type="EMBL" id="TVU29376.1"/>
    </source>
</evidence>
<dbReference type="OrthoDB" id="694783at2759"/>
<dbReference type="Gramene" id="TVU29376">
    <property type="protein sequence ID" value="TVU29376"/>
    <property type="gene ID" value="EJB05_20940"/>
</dbReference>
<evidence type="ECO:0000259" key="1">
    <source>
        <dbReference type="Pfam" id="PF12274"/>
    </source>
</evidence>
<dbReference type="AlphaFoldDB" id="A0A5J9V0E6"/>
<name>A0A5J9V0E6_9POAL</name>
<dbReference type="InterPro" id="IPR022059">
    <property type="entry name" value="DUF3615"/>
</dbReference>
<proteinExistence type="predicted"/>
<dbReference type="Proteomes" id="UP000324897">
    <property type="component" value="Chromosome 1"/>
</dbReference>
<organism evidence="2 3">
    <name type="scientific">Eragrostis curvula</name>
    <name type="common">weeping love grass</name>
    <dbReference type="NCBI Taxonomy" id="38414"/>
    <lineage>
        <taxon>Eukaryota</taxon>
        <taxon>Viridiplantae</taxon>
        <taxon>Streptophyta</taxon>
        <taxon>Embryophyta</taxon>
        <taxon>Tracheophyta</taxon>
        <taxon>Spermatophyta</taxon>
        <taxon>Magnoliopsida</taxon>
        <taxon>Liliopsida</taxon>
        <taxon>Poales</taxon>
        <taxon>Poaceae</taxon>
        <taxon>PACMAD clade</taxon>
        <taxon>Chloridoideae</taxon>
        <taxon>Eragrostideae</taxon>
        <taxon>Eragrostidinae</taxon>
        <taxon>Eragrostis</taxon>
    </lineage>
</organism>
<reference evidence="2 3" key="1">
    <citation type="journal article" date="2019" name="Sci. Rep.">
        <title>A high-quality genome of Eragrostis curvula grass provides insights into Poaceae evolution and supports new strategies to enhance forage quality.</title>
        <authorList>
            <person name="Carballo J."/>
            <person name="Santos B.A.C.M."/>
            <person name="Zappacosta D."/>
            <person name="Garbus I."/>
            <person name="Selva J.P."/>
            <person name="Gallo C.A."/>
            <person name="Diaz A."/>
            <person name="Albertini E."/>
            <person name="Caccamo M."/>
            <person name="Echenique V."/>
        </authorList>
    </citation>
    <scope>NUCLEOTIDE SEQUENCE [LARGE SCALE GENOMIC DNA]</scope>
    <source>
        <strain evidence="3">cv. Victoria</strain>
        <tissue evidence="2">Leaf</tissue>
    </source>
</reference>
<dbReference type="EMBL" id="RWGY01000011">
    <property type="protein sequence ID" value="TVU29376.1"/>
    <property type="molecule type" value="Genomic_DNA"/>
</dbReference>
<comment type="caution">
    <text evidence="2">The sequence shown here is derived from an EMBL/GenBank/DDBJ whole genome shotgun (WGS) entry which is preliminary data.</text>
</comment>
<feature type="domain" description="DUF3615" evidence="1">
    <location>
        <begin position="6"/>
        <end position="95"/>
    </location>
</feature>
<evidence type="ECO:0000313" key="3">
    <source>
        <dbReference type="Proteomes" id="UP000324897"/>
    </source>
</evidence>
<dbReference type="Pfam" id="PF12274">
    <property type="entry name" value="DUF3615"/>
    <property type="match status" value="1"/>
</dbReference>
<accession>A0A5J9V0E6</accession>
<protein>
    <recommendedName>
        <fullName evidence="1">DUF3615 domain-containing protein</fullName>
    </recommendedName>
</protein>